<dbReference type="GO" id="GO:0016020">
    <property type="term" value="C:membrane"/>
    <property type="evidence" value="ECO:0007669"/>
    <property type="project" value="UniProtKB-SubCell"/>
</dbReference>
<dbReference type="Pfam" id="PF01594">
    <property type="entry name" value="AI-2E_transport"/>
    <property type="match status" value="1"/>
</dbReference>
<keyword evidence="8" id="KW-1185">Reference proteome</keyword>
<comment type="caution">
    <text evidence="7">The sequence shown here is derived from an EMBL/GenBank/DDBJ whole genome shotgun (WGS) entry which is preliminary data.</text>
</comment>
<proteinExistence type="inferred from homology"/>
<evidence type="ECO:0000313" key="7">
    <source>
        <dbReference type="EMBL" id="EMI18084.1"/>
    </source>
</evidence>
<reference evidence="7 8" key="1">
    <citation type="journal article" date="2013" name="Mar. Genomics">
        <title>Expression of sulfatases in Rhodopirellula baltica and the diversity of sulfatases in the genus Rhodopirellula.</title>
        <authorList>
            <person name="Wegner C.E."/>
            <person name="Richter-Heitmann T."/>
            <person name="Klindworth A."/>
            <person name="Klockow C."/>
            <person name="Richter M."/>
            <person name="Achstetter T."/>
            <person name="Glockner F.O."/>
            <person name="Harder J."/>
        </authorList>
    </citation>
    <scope>NUCLEOTIDE SEQUENCE [LARGE SCALE GENOMIC DNA]</scope>
    <source>
        <strain evidence="7 8">SM1</strain>
    </source>
</reference>
<evidence type="ECO:0000256" key="6">
    <source>
        <dbReference type="SAM" id="Phobius"/>
    </source>
</evidence>
<comment type="subcellular location">
    <subcellularLocation>
        <location evidence="1">Membrane</location>
        <topology evidence="1">Multi-pass membrane protein</topology>
    </subcellularLocation>
</comment>
<protein>
    <submittedName>
        <fullName evidence="7">Protein belonging to Uncharacterized protein family UPF0118</fullName>
    </submittedName>
</protein>
<feature type="non-terminal residue" evidence="7">
    <location>
        <position position="220"/>
    </location>
</feature>
<feature type="transmembrane region" description="Helical" evidence="6">
    <location>
        <begin position="12"/>
        <end position="32"/>
    </location>
</feature>
<gene>
    <name evidence="7" type="ORF">RMSM_04963</name>
</gene>
<sequence>MVLALLYFGKPVLVPIALSVLLAFILTPLVSILEKWKLGRLPAVLLASGLAFAIIGLAMWALVSQVQTLAADLPNHQHEIKTKLESFQLREDSTVHRLTNMFNELFPEHGAVVEPDSPNDTIAVVEEITDPAPQIVVTSEPESPFAAATEILLPIVEPIATAALVIVLVIVFVVATRRHSLSADLVDWGRGVDGDHAADARHRRTRQQVSVELIAGQRWI</sequence>
<organism evidence="7 8">
    <name type="scientific">Rhodopirellula maiorica SM1</name>
    <dbReference type="NCBI Taxonomy" id="1265738"/>
    <lineage>
        <taxon>Bacteria</taxon>
        <taxon>Pseudomonadati</taxon>
        <taxon>Planctomycetota</taxon>
        <taxon>Planctomycetia</taxon>
        <taxon>Pirellulales</taxon>
        <taxon>Pirellulaceae</taxon>
        <taxon>Novipirellula</taxon>
    </lineage>
</organism>
<evidence type="ECO:0000256" key="1">
    <source>
        <dbReference type="ARBA" id="ARBA00004141"/>
    </source>
</evidence>
<keyword evidence="3 6" id="KW-0812">Transmembrane</keyword>
<dbReference type="EMBL" id="ANOG01000706">
    <property type="protein sequence ID" value="EMI18084.1"/>
    <property type="molecule type" value="Genomic_DNA"/>
</dbReference>
<dbReference type="AlphaFoldDB" id="M5RVU8"/>
<comment type="similarity">
    <text evidence="2">Belongs to the autoinducer-2 exporter (AI-2E) (TC 2.A.86) family.</text>
</comment>
<feature type="transmembrane region" description="Helical" evidence="6">
    <location>
        <begin position="44"/>
        <end position="63"/>
    </location>
</feature>
<evidence type="ECO:0000256" key="2">
    <source>
        <dbReference type="ARBA" id="ARBA00009773"/>
    </source>
</evidence>
<keyword evidence="4 6" id="KW-1133">Transmembrane helix</keyword>
<evidence type="ECO:0000256" key="4">
    <source>
        <dbReference type="ARBA" id="ARBA00022989"/>
    </source>
</evidence>
<dbReference type="Proteomes" id="UP000011991">
    <property type="component" value="Unassembled WGS sequence"/>
</dbReference>
<name>M5RVU8_9BACT</name>
<evidence type="ECO:0000313" key="8">
    <source>
        <dbReference type="Proteomes" id="UP000011991"/>
    </source>
</evidence>
<feature type="transmembrane region" description="Helical" evidence="6">
    <location>
        <begin position="151"/>
        <end position="175"/>
    </location>
</feature>
<dbReference type="InterPro" id="IPR002549">
    <property type="entry name" value="AI-2E-like"/>
</dbReference>
<evidence type="ECO:0000256" key="5">
    <source>
        <dbReference type="ARBA" id="ARBA00023136"/>
    </source>
</evidence>
<evidence type="ECO:0000256" key="3">
    <source>
        <dbReference type="ARBA" id="ARBA00022692"/>
    </source>
</evidence>
<accession>M5RVU8</accession>
<keyword evidence="5 6" id="KW-0472">Membrane</keyword>